<proteinExistence type="predicted"/>
<reference evidence="2 3" key="1">
    <citation type="submission" date="2019-07" db="EMBL/GenBank/DDBJ databases">
        <title>R&amp;d 2014.</title>
        <authorList>
            <person name="Klenk H.-P."/>
        </authorList>
    </citation>
    <scope>NUCLEOTIDE SEQUENCE [LARGE SCALE GENOMIC DNA]</scope>
    <source>
        <strain evidence="2 3">DSM 45764</strain>
    </source>
</reference>
<dbReference type="PROSITE" id="PS00571">
    <property type="entry name" value="AMIDASES"/>
    <property type="match status" value="1"/>
</dbReference>
<dbReference type="Pfam" id="PF01425">
    <property type="entry name" value="Amidase"/>
    <property type="match status" value="1"/>
</dbReference>
<protein>
    <submittedName>
        <fullName evidence="2">Aspartyl-tRNA(Asn)/glutamyl-tRNA(Gln) amidotransferase subunit A</fullName>
    </submittedName>
</protein>
<evidence type="ECO:0000313" key="3">
    <source>
        <dbReference type="Proteomes" id="UP000321490"/>
    </source>
</evidence>
<accession>A0A562IVJ9</accession>
<gene>
    <name evidence="2" type="ORF">JD78_03250</name>
</gene>
<dbReference type="InterPro" id="IPR000120">
    <property type="entry name" value="Amidase"/>
</dbReference>
<dbReference type="InterPro" id="IPR036928">
    <property type="entry name" value="AS_sf"/>
</dbReference>
<dbReference type="AlphaFoldDB" id="A0A562IVJ9"/>
<name>A0A562IVJ9_9ACTN</name>
<dbReference type="InterPro" id="IPR020556">
    <property type="entry name" value="Amidase_CS"/>
</dbReference>
<sequence>MLKVGPLDAAERARREEEVRAATNAVLRRIDPPLAHAPDGPLAGVRVGLKDNIDTAGVPTTCASAFFADRVPETDAVVVTRLADAGAQMVAKLNLSEFAIGLTSQNSAVGPVRNPWALDRLPGGSSGGAGAAVAAGLVDVALGTDTGGSVRLPAAACGVTGLRPGISVVPDAGTFPVCELVDTVGPLARTVELAARAFAVLAGRPPRTLRPAVPRRIGVPEPWFDDLDPGVAEVVAAAGAVFGEGGAELVPVTVPGISVAQDVLYTIVYSTIADLHRERLAEPELFQPETLARLRVGEGVSEGDRSAALQVRAEYQRGLEELFGSVDVLLTPTLPGDVPTAVGADDVLTLTRRLSTLTAPWSLHAGPTLALPVGRHPVSGLPVGAQLTAAVGGEDLLLDAGAWFQQRTSWHVERPPCTVD</sequence>
<feature type="domain" description="Amidase" evidence="1">
    <location>
        <begin position="29"/>
        <end position="398"/>
    </location>
</feature>
<dbReference type="EMBL" id="VLKF01000001">
    <property type="protein sequence ID" value="TWH74705.1"/>
    <property type="molecule type" value="Genomic_DNA"/>
</dbReference>
<dbReference type="SUPFAM" id="SSF75304">
    <property type="entry name" value="Amidase signature (AS) enzymes"/>
    <property type="match status" value="1"/>
</dbReference>
<dbReference type="PANTHER" id="PTHR11895">
    <property type="entry name" value="TRANSAMIDASE"/>
    <property type="match status" value="1"/>
</dbReference>
<dbReference type="Gene3D" id="3.90.1300.10">
    <property type="entry name" value="Amidase signature (AS) domain"/>
    <property type="match status" value="1"/>
</dbReference>
<evidence type="ECO:0000313" key="2">
    <source>
        <dbReference type="EMBL" id="TWH74705.1"/>
    </source>
</evidence>
<dbReference type="GO" id="GO:0016740">
    <property type="term" value="F:transferase activity"/>
    <property type="evidence" value="ECO:0007669"/>
    <property type="project" value="UniProtKB-KW"/>
</dbReference>
<dbReference type="Proteomes" id="UP000321490">
    <property type="component" value="Unassembled WGS sequence"/>
</dbReference>
<keyword evidence="3" id="KW-1185">Reference proteome</keyword>
<comment type="caution">
    <text evidence="2">The sequence shown here is derived from an EMBL/GenBank/DDBJ whole genome shotgun (WGS) entry which is preliminary data.</text>
</comment>
<dbReference type="PANTHER" id="PTHR11895:SF176">
    <property type="entry name" value="AMIDASE AMID-RELATED"/>
    <property type="match status" value="1"/>
</dbReference>
<keyword evidence="2" id="KW-0808">Transferase</keyword>
<evidence type="ECO:0000259" key="1">
    <source>
        <dbReference type="Pfam" id="PF01425"/>
    </source>
</evidence>
<dbReference type="InterPro" id="IPR023631">
    <property type="entry name" value="Amidase_dom"/>
</dbReference>
<organism evidence="2 3">
    <name type="scientific">Modestobacter roseus</name>
    <dbReference type="NCBI Taxonomy" id="1181884"/>
    <lineage>
        <taxon>Bacteria</taxon>
        <taxon>Bacillati</taxon>
        <taxon>Actinomycetota</taxon>
        <taxon>Actinomycetes</taxon>
        <taxon>Geodermatophilales</taxon>
        <taxon>Geodermatophilaceae</taxon>
        <taxon>Modestobacter</taxon>
    </lineage>
</organism>